<dbReference type="HOGENOM" id="CLU_2025334_0_0_7"/>
<organism evidence="2 4">
    <name type="scientific">Stigmatella aurantiaca (strain DW4/3-1)</name>
    <dbReference type="NCBI Taxonomy" id="378806"/>
    <lineage>
        <taxon>Bacteria</taxon>
        <taxon>Pseudomonadati</taxon>
        <taxon>Myxococcota</taxon>
        <taxon>Myxococcia</taxon>
        <taxon>Myxococcales</taxon>
        <taxon>Cystobacterineae</taxon>
        <taxon>Archangiaceae</taxon>
        <taxon>Stigmatella</taxon>
    </lineage>
</organism>
<evidence type="ECO:0000313" key="1">
    <source>
        <dbReference type="EMBL" id="ADO68217.1"/>
    </source>
</evidence>
<evidence type="ECO:0000313" key="4">
    <source>
        <dbReference type="Proteomes" id="UP000032702"/>
    </source>
</evidence>
<accession>Q08ZL7</accession>
<keyword evidence="3" id="KW-1185">Reference proteome</keyword>
<dbReference type="AlphaFoldDB" id="Q08ZL7"/>
<dbReference type="Proteomes" id="UP000032702">
    <property type="component" value="Unassembled WGS sequence"/>
</dbReference>
<reference evidence="2 4" key="1">
    <citation type="submission" date="2006-04" db="EMBL/GenBank/DDBJ databases">
        <authorList>
            <person name="Nierman W.C."/>
        </authorList>
    </citation>
    <scope>NUCLEOTIDE SEQUENCE [LARGE SCALE GENOMIC DNA]</scope>
    <source>
        <strain evidence="2 4">DW4/3-1</strain>
    </source>
</reference>
<dbReference type="KEGG" id="sur:STAUR_0408"/>
<dbReference type="EMBL" id="CP002271">
    <property type="protein sequence ID" value="ADO68217.1"/>
    <property type="molecule type" value="Genomic_DNA"/>
</dbReference>
<sequence length="122" mass="13376">MPRKPPELADFPGRAPGAWIANAQVSSEPTMTRSRPPLTRYYDVALAPEAWRDAGCVTADDFLVLQDVMNLLAAEGTPYERGMGPHSVTVAGLEVHYTRDDVARTLTLHRVVRALEQPGSAY</sequence>
<dbReference type="EMBL" id="AAMD01000068">
    <property type="protein sequence ID" value="EAU65947.1"/>
    <property type="molecule type" value="Genomic_DNA"/>
</dbReference>
<evidence type="ECO:0000313" key="2">
    <source>
        <dbReference type="EMBL" id="EAU65947.1"/>
    </source>
</evidence>
<dbReference type="Proteomes" id="UP000001351">
    <property type="component" value="Chromosome"/>
</dbReference>
<reference evidence="1 3" key="2">
    <citation type="journal article" date="2011" name="Mol. Biol. Evol.">
        <title>Comparative genomic analysis of fruiting body formation in Myxococcales.</title>
        <authorList>
            <person name="Huntley S."/>
            <person name="Hamann N."/>
            <person name="Wegener-Feldbrugge S."/>
            <person name="Treuner-Lange A."/>
            <person name="Kube M."/>
            <person name="Reinhardt R."/>
            <person name="Klages S."/>
            <person name="Muller R."/>
            <person name="Ronning C.M."/>
            <person name="Nierman W.C."/>
            <person name="Sogaard-Andersen L."/>
        </authorList>
    </citation>
    <scope>NUCLEOTIDE SEQUENCE [LARGE SCALE GENOMIC DNA]</scope>
    <source>
        <strain evidence="1 3">DW4/3-1</strain>
    </source>
</reference>
<gene>
    <name evidence="1" type="ordered locus">STAUR_0408</name>
    <name evidence="2" type="ORF">STIAU_1803</name>
</gene>
<name>Q08ZL7_STIAD</name>
<proteinExistence type="predicted"/>
<dbReference type="eggNOG" id="ENOG50317EH">
    <property type="taxonomic scope" value="Bacteria"/>
</dbReference>
<dbReference type="OrthoDB" id="5383198at2"/>
<evidence type="ECO:0000313" key="3">
    <source>
        <dbReference type="Proteomes" id="UP000001351"/>
    </source>
</evidence>
<protein>
    <submittedName>
        <fullName evidence="2">Uncharacterized protein</fullName>
    </submittedName>
</protein>